<keyword evidence="3" id="KW-1185">Reference proteome</keyword>
<feature type="signal peptide" evidence="1">
    <location>
        <begin position="1"/>
        <end position="22"/>
    </location>
</feature>
<accession>A0A9Q0KUA5</accession>
<comment type="caution">
    <text evidence="2">The sequence shown here is derived from an EMBL/GenBank/DDBJ whole genome shotgun (WGS) entry which is preliminary data.</text>
</comment>
<sequence>MTYHSLTRFYLILTYFLVQIFGDRVVGSCSDLNTLVPPSTPILVVNCQKIEVILVITFTQIVLVKVKKGFGSASKAFVALYLVRGSKEGSGSASKAWCSHRSAVQVCSRSYHA</sequence>
<protein>
    <recommendedName>
        <fullName evidence="4">Secreted protein</fullName>
    </recommendedName>
</protein>
<evidence type="ECO:0000313" key="3">
    <source>
        <dbReference type="Proteomes" id="UP001141806"/>
    </source>
</evidence>
<evidence type="ECO:0008006" key="4">
    <source>
        <dbReference type="Google" id="ProtNLM"/>
    </source>
</evidence>
<organism evidence="2 3">
    <name type="scientific">Protea cynaroides</name>
    <dbReference type="NCBI Taxonomy" id="273540"/>
    <lineage>
        <taxon>Eukaryota</taxon>
        <taxon>Viridiplantae</taxon>
        <taxon>Streptophyta</taxon>
        <taxon>Embryophyta</taxon>
        <taxon>Tracheophyta</taxon>
        <taxon>Spermatophyta</taxon>
        <taxon>Magnoliopsida</taxon>
        <taxon>Proteales</taxon>
        <taxon>Proteaceae</taxon>
        <taxon>Protea</taxon>
    </lineage>
</organism>
<dbReference type="Proteomes" id="UP001141806">
    <property type="component" value="Unassembled WGS sequence"/>
</dbReference>
<gene>
    <name evidence="2" type="ORF">NE237_001507</name>
</gene>
<keyword evidence="1" id="KW-0732">Signal</keyword>
<evidence type="ECO:0000313" key="2">
    <source>
        <dbReference type="EMBL" id="KAJ4976401.1"/>
    </source>
</evidence>
<dbReference type="AlphaFoldDB" id="A0A9Q0KUA5"/>
<name>A0A9Q0KUA5_9MAGN</name>
<feature type="chain" id="PRO_5040259403" description="Secreted protein" evidence="1">
    <location>
        <begin position="23"/>
        <end position="113"/>
    </location>
</feature>
<proteinExistence type="predicted"/>
<reference evidence="2" key="1">
    <citation type="journal article" date="2023" name="Plant J.">
        <title>The genome of the king protea, Protea cynaroides.</title>
        <authorList>
            <person name="Chang J."/>
            <person name="Duong T.A."/>
            <person name="Schoeman C."/>
            <person name="Ma X."/>
            <person name="Roodt D."/>
            <person name="Barker N."/>
            <person name="Li Z."/>
            <person name="Van de Peer Y."/>
            <person name="Mizrachi E."/>
        </authorList>
    </citation>
    <scope>NUCLEOTIDE SEQUENCE</scope>
    <source>
        <tissue evidence="2">Young leaves</tissue>
    </source>
</reference>
<dbReference type="EMBL" id="JAMYWD010000003">
    <property type="protein sequence ID" value="KAJ4976401.1"/>
    <property type="molecule type" value="Genomic_DNA"/>
</dbReference>
<evidence type="ECO:0000256" key="1">
    <source>
        <dbReference type="SAM" id="SignalP"/>
    </source>
</evidence>